<dbReference type="GO" id="GO:0016020">
    <property type="term" value="C:membrane"/>
    <property type="evidence" value="ECO:0007669"/>
    <property type="project" value="UniProtKB-SubCell"/>
</dbReference>
<feature type="domain" description="Cyclic nucleotide-binding" evidence="17">
    <location>
        <begin position="507"/>
        <end position="570"/>
    </location>
</feature>
<dbReference type="PANTHER" id="PTHR45651">
    <property type="entry name" value="CYCLIC NUCLEOTIDE-GATED ION CHANNEL 15-RELATED-RELATED"/>
    <property type="match status" value="1"/>
</dbReference>
<evidence type="ECO:0000256" key="15">
    <source>
        <dbReference type="SAM" id="MobiDB-lite"/>
    </source>
</evidence>
<evidence type="ECO:0000256" key="2">
    <source>
        <dbReference type="ARBA" id="ARBA00010486"/>
    </source>
</evidence>
<dbReference type="GO" id="GO:0030552">
    <property type="term" value="F:cAMP binding"/>
    <property type="evidence" value="ECO:0007669"/>
    <property type="project" value="UniProtKB-KW"/>
</dbReference>
<keyword evidence="13" id="KW-1071">Ligand-gated ion channel</keyword>
<feature type="region of interest" description="Disordered" evidence="15">
    <location>
        <begin position="689"/>
        <end position="715"/>
    </location>
</feature>
<dbReference type="CDD" id="cd00038">
    <property type="entry name" value="CAP_ED"/>
    <property type="match status" value="1"/>
</dbReference>
<dbReference type="Gene3D" id="1.10.287.630">
    <property type="entry name" value="Helix hairpin bin"/>
    <property type="match status" value="2"/>
</dbReference>
<evidence type="ECO:0000256" key="4">
    <source>
        <dbReference type="ARBA" id="ARBA00022535"/>
    </source>
</evidence>
<evidence type="ECO:0000256" key="7">
    <source>
        <dbReference type="ARBA" id="ARBA00022860"/>
    </source>
</evidence>
<feature type="transmembrane region" description="Helical" evidence="16">
    <location>
        <begin position="205"/>
        <end position="229"/>
    </location>
</feature>
<evidence type="ECO:0000313" key="18">
    <source>
        <dbReference type="EMBL" id="VVB03505.1"/>
    </source>
</evidence>
<keyword evidence="14" id="KW-0407">Ion channel</keyword>
<dbReference type="InterPro" id="IPR014710">
    <property type="entry name" value="RmlC-like_jellyroll"/>
</dbReference>
<comment type="subcellular location">
    <subcellularLocation>
        <location evidence="1">Membrane</location>
        <topology evidence="1">Multi-pass membrane protein</topology>
    </subcellularLocation>
</comment>
<keyword evidence="7" id="KW-0112">Calmodulin-binding</keyword>
<feature type="transmembrane region" description="Helical" evidence="16">
    <location>
        <begin position="81"/>
        <end position="102"/>
    </location>
</feature>
<keyword evidence="11 16" id="KW-0472">Membrane</keyword>
<evidence type="ECO:0000256" key="10">
    <source>
        <dbReference type="ARBA" id="ARBA00023065"/>
    </source>
</evidence>
<proteinExistence type="inferred from homology"/>
<evidence type="ECO:0000256" key="5">
    <source>
        <dbReference type="ARBA" id="ARBA00022566"/>
    </source>
</evidence>
<feature type="transmembrane region" description="Helical" evidence="16">
    <location>
        <begin position="48"/>
        <end position="69"/>
    </location>
</feature>
<evidence type="ECO:0000256" key="11">
    <source>
        <dbReference type="ARBA" id="ARBA00023136"/>
    </source>
</evidence>
<evidence type="ECO:0000313" key="19">
    <source>
        <dbReference type="Proteomes" id="UP000489600"/>
    </source>
</evidence>
<dbReference type="Gene3D" id="2.60.120.10">
    <property type="entry name" value="Jelly Rolls"/>
    <property type="match status" value="1"/>
</dbReference>
<dbReference type="SUPFAM" id="SSF81324">
    <property type="entry name" value="Voltage-gated potassium channels"/>
    <property type="match status" value="1"/>
</dbReference>
<evidence type="ECO:0000256" key="16">
    <source>
        <dbReference type="SAM" id="Phobius"/>
    </source>
</evidence>
<comment type="caution">
    <text evidence="18">The sequence shown here is derived from an EMBL/GenBank/DDBJ whole genome shotgun (WGS) entry which is preliminary data.</text>
</comment>
<dbReference type="InterPro" id="IPR005821">
    <property type="entry name" value="Ion_trans_dom"/>
</dbReference>
<organism evidence="18 19">
    <name type="scientific">Arabis nemorensis</name>
    <dbReference type="NCBI Taxonomy" id="586526"/>
    <lineage>
        <taxon>Eukaryota</taxon>
        <taxon>Viridiplantae</taxon>
        <taxon>Streptophyta</taxon>
        <taxon>Embryophyta</taxon>
        <taxon>Tracheophyta</taxon>
        <taxon>Spermatophyta</taxon>
        <taxon>Magnoliopsida</taxon>
        <taxon>eudicotyledons</taxon>
        <taxon>Gunneridae</taxon>
        <taxon>Pentapetalae</taxon>
        <taxon>rosids</taxon>
        <taxon>malvids</taxon>
        <taxon>Brassicales</taxon>
        <taxon>Brassicaceae</taxon>
        <taxon>Arabideae</taxon>
        <taxon>Arabis</taxon>
    </lineage>
</organism>
<protein>
    <recommendedName>
        <fullName evidence="17">Cyclic nucleotide-binding domain-containing protein</fullName>
    </recommendedName>
</protein>
<accession>A0A565BPZ9</accession>
<dbReference type="SUPFAM" id="SSF51206">
    <property type="entry name" value="cAMP-binding domain-like"/>
    <property type="match status" value="2"/>
</dbReference>
<keyword evidence="10" id="KW-0406">Ion transport</keyword>
<dbReference type="Pfam" id="PF00520">
    <property type="entry name" value="Ion_trans"/>
    <property type="match status" value="1"/>
</dbReference>
<name>A0A565BPZ9_9BRAS</name>
<reference evidence="18" key="1">
    <citation type="submission" date="2019-07" db="EMBL/GenBank/DDBJ databases">
        <authorList>
            <person name="Dittberner H."/>
        </authorList>
    </citation>
    <scope>NUCLEOTIDE SEQUENCE [LARGE SCALE GENOMIC DNA]</scope>
</reference>
<dbReference type="GO" id="GO:0030553">
    <property type="term" value="F:cGMP binding"/>
    <property type="evidence" value="ECO:0007669"/>
    <property type="project" value="UniProtKB-KW"/>
</dbReference>
<evidence type="ECO:0000256" key="9">
    <source>
        <dbReference type="ARBA" id="ARBA00022992"/>
    </source>
</evidence>
<dbReference type="Proteomes" id="UP000489600">
    <property type="component" value="Unassembled WGS sequence"/>
</dbReference>
<dbReference type="AlphaFoldDB" id="A0A565BPZ9"/>
<dbReference type="Gene3D" id="1.10.287.70">
    <property type="match status" value="1"/>
</dbReference>
<gene>
    <name evidence="18" type="ORF">ANE_LOCUS13949</name>
</gene>
<keyword evidence="5" id="KW-0116">cAMP-binding</keyword>
<evidence type="ECO:0000256" key="13">
    <source>
        <dbReference type="ARBA" id="ARBA00023286"/>
    </source>
</evidence>
<evidence type="ECO:0000256" key="3">
    <source>
        <dbReference type="ARBA" id="ARBA00022448"/>
    </source>
</evidence>
<feature type="transmembrane region" description="Helical" evidence="16">
    <location>
        <begin position="335"/>
        <end position="356"/>
    </location>
</feature>
<keyword evidence="8 16" id="KW-1133">Transmembrane helix</keyword>
<keyword evidence="9" id="KW-0142">cGMP-binding</keyword>
<keyword evidence="19" id="KW-1185">Reference proteome</keyword>
<dbReference type="PROSITE" id="PS50042">
    <property type="entry name" value="CNMP_BINDING_3"/>
    <property type="match status" value="1"/>
</dbReference>
<dbReference type="PANTHER" id="PTHR45651:SF33">
    <property type="entry name" value="CYCLIC NUCLEOTIDE-GATED ION CHANNEL 12-RELATED"/>
    <property type="match status" value="1"/>
</dbReference>
<evidence type="ECO:0000256" key="6">
    <source>
        <dbReference type="ARBA" id="ARBA00022692"/>
    </source>
</evidence>
<evidence type="ECO:0000256" key="1">
    <source>
        <dbReference type="ARBA" id="ARBA00004141"/>
    </source>
</evidence>
<dbReference type="OrthoDB" id="421226at2759"/>
<keyword evidence="6 16" id="KW-0812">Transmembrane</keyword>
<keyword evidence="9" id="KW-0547">Nucleotide-binding</keyword>
<dbReference type="EMBL" id="CABITT030000004">
    <property type="protein sequence ID" value="VVB03505.1"/>
    <property type="molecule type" value="Genomic_DNA"/>
</dbReference>
<comment type="similarity">
    <text evidence="2">Belongs to the cyclic nucleotide-gated cation channel (TC 1.A.1.5) family.</text>
</comment>
<feature type="transmembrane region" description="Helical" evidence="16">
    <location>
        <begin position="134"/>
        <end position="156"/>
    </location>
</feature>
<dbReference type="InterPro" id="IPR018490">
    <property type="entry name" value="cNMP-bd_dom_sf"/>
</dbReference>
<dbReference type="InterPro" id="IPR000595">
    <property type="entry name" value="cNMP-bd_dom"/>
</dbReference>
<keyword evidence="12" id="KW-0114">cAMP</keyword>
<dbReference type="GO" id="GO:0005216">
    <property type="term" value="F:monoatomic ion channel activity"/>
    <property type="evidence" value="ECO:0007669"/>
    <property type="project" value="InterPro"/>
</dbReference>
<keyword evidence="4" id="KW-0140">cGMP</keyword>
<evidence type="ECO:0000256" key="14">
    <source>
        <dbReference type="ARBA" id="ARBA00023303"/>
    </source>
</evidence>
<dbReference type="GO" id="GO:0005516">
    <property type="term" value="F:calmodulin binding"/>
    <property type="evidence" value="ECO:0007669"/>
    <property type="project" value="UniProtKB-KW"/>
</dbReference>
<evidence type="ECO:0000256" key="8">
    <source>
        <dbReference type="ARBA" id="ARBA00022989"/>
    </source>
</evidence>
<sequence>MDYPRSISLRFERSSTFQSLNGNLENVRGSFKRVYDKMTTLENWIKTVLFVCVVALAIDPLFFFIPVIDSQRFCFTLDKKLGVAICVLRTFIDTFYVIHIIFHLLTGLIAPRYQISLRGEIVVHSDPVRERLPLFYLIVDIVSVLPIPQVVVLVLIQRKQQTGSLVTKEILKWVMFCQYIPRSIRIYPVFKEVTRDSGTVAETKWIGAALNLFIYLLSSHVFGAFWYLIAVETRDKCWRDVCANKPGCNLNNQYCSRRGGGDNALFLNTSCLLIEPDEITNSTVFNFGVYINALKSRVVESRDFPRKFFYCFWWGLRNLSALGQNLETSNSVGEIVFAIIICVSGLLLFAVLIGNVQKYLQSTTIRVDEMEEKKRDTEKWMSHRMLPEHVKERIRRYEDNKWRETRGIEEEAFLRSLPKDLRLETKHHLNKRDAEKWMSYRMLPEYLKDRIRTYEDYKWRETRGIEEEEALLRSLPKDLRLETKHHLYKNMLKRVPWVSIMGDGWLLEALCDRVNYVFYSANSFIVKEGAPVEEMLIVTRGKLESVTGFSEINGYYDSFYLGPGDICGDLLNWVLDPHLSSRLPTSNRTIVTLTDVEGFVLLPDDFKFVASYINSSDNKKFKHIFRFYSQQWRTWATCFIQAAWRKHCKRKLSKILHTDRDNTQIPQGTQLNNLGDVSRFVSKPLRNRKENAAGCSSSPHMLPQKPADPEFSKDE</sequence>
<evidence type="ECO:0000259" key="17">
    <source>
        <dbReference type="PROSITE" id="PS50042"/>
    </source>
</evidence>
<keyword evidence="3" id="KW-0813">Transport</keyword>
<evidence type="ECO:0000256" key="12">
    <source>
        <dbReference type="ARBA" id="ARBA00023149"/>
    </source>
</evidence>